<evidence type="ECO:0000256" key="1">
    <source>
        <dbReference type="SAM" id="Phobius"/>
    </source>
</evidence>
<feature type="transmembrane region" description="Helical" evidence="1">
    <location>
        <begin position="12"/>
        <end position="31"/>
    </location>
</feature>
<keyword evidence="1" id="KW-1133">Transmembrane helix</keyword>
<evidence type="ECO:0000313" key="2">
    <source>
        <dbReference type="EMBL" id="CAA6821755.1"/>
    </source>
</evidence>
<dbReference type="AlphaFoldDB" id="A0A6S6TR25"/>
<organism evidence="2">
    <name type="scientific">uncultured Thiotrichaceae bacterium</name>
    <dbReference type="NCBI Taxonomy" id="298394"/>
    <lineage>
        <taxon>Bacteria</taxon>
        <taxon>Pseudomonadati</taxon>
        <taxon>Pseudomonadota</taxon>
        <taxon>Gammaproteobacteria</taxon>
        <taxon>Thiotrichales</taxon>
        <taxon>Thiotrichaceae</taxon>
        <taxon>environmental samples</taxon>
    </lineage>
</organism>
<keyword evidence="1" id="KW-0472">Membrane</keyword>
<keyword evidence="1" id="KW-0812">Transmembrane</keyword>
<accession>A0A6S6TR25</accession>
<name>A0A6S6TR25_9GAMM</name>
<sequence length="244" mass="27704">MTAASIHPSIQLIIISALALLIGILIGWLVVSKSKKKIEQRLMDELAGLRTNFAYVREDAHDLRVKLKEAEARKLRLGQLLESTSGHDKFLKVRTELETARKGIQALKGLLGKREKDNFLLKEKIYKYRQHQKASSPLHPIPLHLKKLPTLSDGKDDLQLIKGIDEAIEHKLHSLGIVSYRQLAECSPAQLMSIQKLIGQNQALPLRHWVKAARELFIEKYNYSENAENAFADTYSSSQARRAR</sequence>
<protein>
    <submittedName>
        <fullName evidence="2">Uncharacterized protein</fullName>
    </submittedName>
</protein>
<dbReference type="Gene3D" id="1.10.150.20">
    <property type="entry name" value="5' to 3' exonuclease, C-terminal subdomain"/>
    <property type="match status" value="1"/>
</dbReference>
<dbReference type="EMBL" id="CACVAV010000332">
    <property type="protein sequence ID" value="CAA6821755.1"/>
    <property type="molecule type" value="Genomic_DNA"/>
</dbReference>
<proteinExistence type="predicted"/>
<reference evidence="2" key="1">
    <citation type="submission" date="2020-01" db="EMBL/GenBank/DDBJ databases">
        <authorList>
            <person name="Meier V. D."/>
            <person name="Meier V D."/>
        </authorList>
    </citation>
    <scope>NUCLEOTIDE SEQUENCE</scope>
    <source>
        <strain evidence="2">HLG_WM_MAG_08</strain>
    </source>
</reference>
<gene>
    <name evidence="2" type="ORF">HELGO_WM55040</name>
</gene>